<name>A0A563DIE3_9FLAO</name>
<keyword evidence="2" id="KW-0732">Signal</keyword>
<dbReference type="Proteomes" id="UP000319499">
    <property type="component" value="Unassembled WGS sequence"/>
</dbReference>
<feature type="signal peptide" evidence="2">
    <location>
        <begin position="1"/>
        <end position="19"/>
    </location>
</feature>
<comment type="caution">
    <text evidence="3">The sequence shown here is derived from an EMBL/GenBank/DDBJ whole genome shotgun (WGS) entry which is preliminary data.</text>
</comment>
<accession>A0A563DIE3</accession>
<feature type="transmembrane region" description="Helical" evidence="1">
    <location>
        <begin position="152"/>
        <end position="175"/>
    </location>
</feature>
<protein>
    <recommendedName>
        <fullName evidence="5">Protein BatD</fullName>
    </recommendedName>
</protein>
<organism evidence="3 4">
    <name type="scientific">Apibacter muscae</name>
    <dbReference type="NCBI Taxonomy" id="2509004"/>
    <lineage>
        <taxon>Bacteria</taxon>
        <taxon>Pseudomonadati</taxon>
        <taxon>Bacteroidota</taxon>
        <taxon>Flavobacteriia</taxon>
        <taxon>Flavobacteriales</taxon>
        <taxon>Weeksellaceae</taxon>
        <taxon>Apibacter</taxon>
    </lineage>
</organism>
<keyword evidence="1" id="KW-0472">Membrane</keyword>
<dbReference type="RefSeq" id="WP_146261603.1">
    <property type="nucleotide sequence ID" value="NZ_SELG01000029.1"/>
</dbReference>
<evidence type="ECO:0000256" key="1">
    <source>
        <dbReference type="SAM" id="Phobius"/>
    </source>
</evidence>
<dbReference type="EMBL" id="SELH01000013">
    <property type="protein sequence ID" value="TWP29907.1"/>
    <property type="molecule type" value="Genomic_DNA"/>
</dbReference>
<feature type="chain" id="PRO_5022217443" description="Protein BatD" evidence="2">
    <location>
        <begin position="20"/>
        <end position="310"/>
    </location>
</feature>
<keyword evidence="4" id="KW-1185">Reference proteome</keyword>
<reference evidence="3 4" key="1">
    <citation type="submission" date="2019-02" db="EMBL/GenBank/DDBJ databases">
        <title>Apibacter muscae sp. nov.: a novel member of the house fly microbiota.</title>
        <authorList>
            <person name="Park R."/>
        </authorList>
    </citation>
    <scope>NUCLEOTIDE SEQUENCE [LARGE SCALE GENOMIC DNA]</scope>
    <source>
        <strain evidence="3 4">AL1</strain>
    </source>
</reference>
<gene>
    <name evidence="3" type="ORF">ETU09_02690</name>
</gene>
<evidence type="ECO:0000313" key="3">
    <source>
        <dbReference type="EMBL" id="TWP29907.1"/>
    </source>
</evidence>
<dbReference type="OrthoDB" id="9807384at2"/>
<evidence type="ECO:0000256" key="2">
    <source>
        <dbReference type="SAM" id="SignalP"/>
    </source>
</evidence>
<evidence type="ECO:0008006" key="5">
    <source>
        <dbReference type="Google" id="ProtNLM"/>
    </source>
</evidence>
<evidence type="ECO:0000313" key="4">
    <source>
        <dbReference type="Proteomes" id="UP000319499"/>
    </source>
</evidence>
<dbReference type="AlphaFoldDB" id="A0A563DIE3"/>
<keyword evidence="1" id="KW-0812">Transmembrane</keyword>
<proteinExistence type="predicted"/>
<keyword evidence="1" id="KW-1133">Transmembrane helix</keyword>
<sequence length="310" mass="36421">MRLIVVIFCFSLFSVFVNSQNPLTSSISSKKIKYGEEVVLKLEVKASKNEAIVFPEIKDTLSYHLEILENKRDTLFKEGIYTYIDSIKFSAYEPGIFTVPSQKVQINSKEYFSPEYKLIIDSMVVDSTKQPLYDIYPIVQEPKIFQDYVKQYWVYILMAFIMIVVILIVMVLYFIEIKKKKIKGDKILYPYKLALNKLNKLEKSDYLSKGLSKKYYSEMVLILKEYIEQRWKVGATQLFSEDLILYLEKNFKIKEEQKNDLKNIFQAADLAKFAKSKPTIKETVQHTQMAKKFISESNTDFLMDKDDHAY</sequence>